<dbReference type="GO" id="GO:0016491">
    <property type="term" value="F:oxidoreductase activity"/>
    <property type="evidence" value="ECO:0007669"/>
    <property type="project" value="UniProtKB-KW"/>
</dbReference>
<dbReference type="Pfam" id="PF07992">
    <property type="entry name" value="Pyr_redox_2"/>
    <property type="match status" value="1"/>
</dbReference>
<feature type="domain" description="BFD-like [2Fe-2S]-binding" evidence="2">
    <location>
        <begin position="392"/>
        <end position="444"/>
    </location>
</feature>
<dbReference type="EMBL" id="SDPP02000001">
    <property type="protein sequence ID" value="KAA1380709.1"/>
    <property type="molecule type" value="Genomic_DNA"/>
</dbReference>
<dbReference type="InterPro" id="IPR051691">
    <property type="entry name" value="Metab_Enz_Cyan_OpOx_G3PDH"/>
</dbReference>
<gene>
    <name evidence="4" type="ORF">ESP62_005970</name>
</gene>
<dbReference type="PRINTS" id="PR00469">
    <property type="entry name" value="PNDRDTASEII"/>
</dbReference>
<protein>
    <submittedName>
        <fullName evidence="4">NAD(P)-binding protein</fullName>
    </submittedName>
</protein>
<evidence type="ECO:0000259" key="3">
    <source>
        <dbReference type="Pfam" id="PF07992"/>
    </source>
</evidence>
<dbReference type="InterPro" id="IPR007419">
    <property type="entry name" value="BFD-like_2Fe2S-bd_dom"/>
</dbReference>
<evidence type="ECO:0000259" key="2">
    <source>
        <dbReference type="Pfam" id="PF04324"/>
    </source>
</evidence>
<organism evidence="4 5">
    <name type="scientific">Aeromicrobium fastidiosum</name>
    <dbReference type="NCBI Taxonomy" id="52699"/>
    <lineage>
        <taxon>Bacteria</taxon>
        <taxon>Bacillati</taxon>
        <taxon>Actinomycetota</taxon>
        <taxon>Actinomycetes</taxon>
        <taxon>Propionibacteriales</taxon>
        <taxon>Nocardioidaceae</taxon>
        <taxon>Aeromicrobium</taxon>
    </lineage>
</organism>
<comment type="caution">
    <text evidence="4">The sequence shown here is derived from an EMBL/GenBank/DDBJ whole genome shotgun (WGS) entry which is preliminary data.</text>
</comment>
<dbReference type="AlphaFoldDB" id="A0A641ARY5"/>
<evidence type="ECO:0000256" key="1">
    <source>
        <dbReference type="ARBA" id="ARBA00023002"/>
    </source>
</evidence>
<evidence type="ECO:0000313" key="4">
    <source>
        <dbReference type="EMBL" id="KAA1380709.1"/>
    </source>
</evidence>
<accession>A0A641ARY5</accession>
<dbReference type="PANTHER" id="PTHR42949:SF3">
    <property type="entry name" value="ANAEROBIC GLYCEROL-3-PHOSPHATE DEHYDROGENASE SUBUNIT B"/>
    <property type="match status" value="1"/>
</dbReference>
<proteinExistence type="predicted"/>
<dbReference type="PANTHER" id="PTHR42949">
    <property type="entry name" value="ANAEROBIC GLYCEROL-3-PHOSPHATE DEHYDROGENASE SUBUNIT B"/>
    <property type="match status" value="1"/>
</dbReference>
<dbReference type="InterPro" id="IPR041854">
    <property type="entry name" value="BFD-like_2Fe2S-bd_dom_sf"/>
</dbReference>
<dbReference type="InterPro" id="IPR023753">
    <property type="entry name" value="FAD/NAD-binding_dom"/>
</dbReference>
<evidence type="ECO:0000313" key="5">
    <source>
        <dbReference type="Proteomes" id="UP001515100"/>
    </source>
</evidence>
<dbReference type="Pfam" id="PF04324">
    <property type="entry name" value="Fer2_BFD"/>
    <property type="match status" value="1"/>
</dbReference>
<dbReference type="SUPFAM" id="SSF51905">
    <property type="entry name" value="FAD/NAD(P)-binding domain"/>
    <property type="match status" value="1"/>
</dbReference>
<dbReference type="InterPro" id="IPR017224">
    <property type="entry name" value="Opine_Oxase_asu/HCN_bsu"/>
</dbReference>
<dbReference type="Gene3D" id="3.50.50.60">
    <property type="entry name" value="FAD/NAD(P)-binding domain"/>
    <property type="match status" value="2"/>
</dbReference>
<dbReference type="OrthoDB" id="9801699at2"/>
<reference evidence="4" key="1">
    <citation type="submission" date="2019-09" db="EMBL/GenBank/DDBJ databases">
        <authorList>
            <person name="Li J."/>
        </authorList>
    </citation>
    <scope>NUCLEOTIDE SEQUENCE [LARGE SCALE GENOMIC DNA]</scope>
    <source>
        <strain evidence="4">NRBC 14897</strain>
    </source>
</reference>
<dbReference type="InterPro" id="IPR036188">
    <property type="entry name" value="FAD/NAD-bd_sf"/>
</dbReference>
<keyword evidence="1" id="KW-0560">Oxidoreductase</keyword>
<feature type="domain" description="FAD/NAD(P)-binding" evidence="3">
    <location>
        <begin position="5"/>
        <end position="318"/>
    </location>
</feature>
<dbReference type="CDD" id="cd19946">
    <property type="entry name" value="GlpA-like_Fer2_BFD-like"/>
    <property type="match status" value="1"/>
</dbReference>
<dbReference type="Gene3D" id="1.10.10.1100">
    <property type="entry name" value="BFD-like [2Fe-2S]-binding domain"/>
    <property type="match status" value="1"/>
</dbReference>
<dbReference type="PIRSF" id="PIRSF037495">
    <property type="entry name" value="Opine_OX_OoxA/HcnB"/>
    <property type="match status" value="1"/>
</dbReference>
<dbReference type="PRINTS" id="PR00368">
    <property type="entry name" value="FADPNR"/>
</dbReference>
<dbReference type="Proteomes" id="UP001515100">
    <property type="component" value="Unassembled WGS sequence"/>
</dbReference>
<dbReference type="RefSeq" id="WP_129181444.1">
    <property type="nucleotide sequence ID" value="NZ_JAGIOG010000001.1"/>
</dbReference>
<sequence length="486" mass="50868">MTDHDLAIVGAGPAGMTAALTASRLGLSVVVIDEQQRPGGQIFRQPPANRSAGPKAVRGYPWGHRLVVAAEAADNVEWRYGTTALGVLRPAPPGEGIELVVRDDDGADRISVRSLLIASGAMDLPVAFPGWTLPGVVTAGGVQTMLKAQDLLLARDVVLTGGHPLLLVVAGLIHEKGGRVVELAMPRSQGSLREMTRALGALPGHLGILANAASTAARLVASGTPIRSGSIVTAARGDGRVEEVDVARLGPGNTLVPDQTCRTVAADGLVVGYGFQPSTDLARQAGCELRWDSPAGGWVVAHDDELRTTVPGVYVAGEPSGVAGADQSRAEGQLAALCIVHALGGTTVELDREIVRARRALRHTNRFASTVQRMFEPPRQTLAALADADTTVCRCEGVTRERAETVIDDNPFISSIGALKLECRTGMGPCQGRYCELTVAGLLAQRRDMSIDEVGAFNAQFPIRPATVGELSRMAGDRPSPVAQDG</sequence>
<keyword evidence="5" id="KW-1185">Reference proteome</keyword>
<name>A0A641ARY5_9ACTN</name>